<keyword evidence="3" id="KW-1185">Reference proteome</keyword>
<feature type="compositionally biased region" description="Polar residues" evidence="1">
    <location>
        <begin position="134"/>
        <end position="147"/>
    </location>
</feature>
<evidence type="ECO:0000256" key="1">
    <source>
        <dbReference type="SAM" id="MobiDB-lite"/>
    </source>
</evidence>
<proteinExistence type="predicted"/>
<evidence type="ECO:0000313" key="3">
    <source>
        <dbReference type="Proteomes" id="UP000772434"/>
    </source>
</evidence>
<feature type="region of interest" description="Disordered" evidence="1">
    <location>
        <begin position="134"/>
        <end position="169"/>
    </location>
</feature>
<sequence length="169" mass="18160">MDGRGVQVWTRLAPTRSSCSASQHPIGSRFMSIDTTKVLKSTPKDRTRICVRPPITSLLTPAILLPTLSFQSHMPQQPPPRPESLSSNTAGTASDSYLPAIAGTSSHPFPIPVLSFSSLVLPELARPLQQTTNASELFRSQPNTFDISTSTSSASRPMSRITGSSPSRV</sequence>
<dbReference type="Proteomes" id="UP000772434">
    <property type="component" value="Unassembled WGS sequence"/>
</dbReference>
<reference evidence="2" key="1">
    <citation type="submission" date="2020-11" db="EMBL/GenBank/DDBJ databases">
        <authorList>
            <consortium name="DOE Joint Genome Institute"/>
            <person name="Ahrendt S."/>
            <person name="Riley R."/>
            <person name="Andreopoulos W."/>
            <person name="Labutti K."/>
            <person name="Pangilinan J."/>
            <person name="Ruiz-Duenas F.J."/>
            <person name="Barrasa J.M."/>
            <person name="Sanchez-Garcia M."/>
            <person name="Camarero S."/>
            <person name="Miyauchi S."/>
            <person name="Serrano A."/>
            <person name="Linde D."/>
            <person name="Babiker R."/>
            <person name="Drula E."/>
            <person name="Ayuso-Fernandez I."/>
            <person name="Pacheco R."/>
            <person name="Padilla G."/>
            <person name="Ferreira P."/>
            <person name="Barriuso J."/>
            <person name="Kellner H."/>
            <person name="Castanera R."/>
            <person name="Alfaro M."/>
            <person name="Ramirez L."/>
            <person name="Pisabarro A.G."/>
            <person name="Kuo A."/>
            <person name="Tritt A."/>
            <person name="Lipzen A."/>
            <person name="He G."/>
            <person name="Yan M."/>
            <person name="Ng V."/>
            <person name="Cullen D."/>
            <person name="Martin F."/>
            <person name="Rosso M.-N."/>
            <person name="Henrissat B."/>
            <person name="Hibbett D."/>
            <person name="Martinez A.T."/>
            <person name="Grigoriev I.V."/>
        </authorList>
    </citation>
    <scope>NUCLEOTIDE SEQUENCE</scope>
    <source>
        <strain evidence="2">AH 40177</strain>
    </source>
</reference>
<gene>
    <name evidence="2" type="ORF">BDP27DRAFT_210428</name>
</gene>
<organism evidence="2 3">
    <name type="scientific">Rhodocollybia butyracea</name>
    <dbReference type="NCBI Taxonomy" id="206335"/>
    <lineage>
        <taxon>Eukaryota</taxon>
        <taxon>Fungi</taxon>
        <taxon>Dikarya</taxon>
        <taxon>Basidiomycota</taxon>
        <taxon>Agaricomycotina</taxon>
        <taxon>Agaricomycetes</taxon>
        <taxon>Agaricomycetidae</taxon>
        <taxon>Agaricales</taxon>
        <taxon>Marasmiineae</taxon>
        <taxon>Omphalotaceae</taxon>
        <taxon>Rhodocollybia</taxon>
    </lineage>
</organism>
<feature type="compositionally biased region" description="Polar residues" evidence="1">
    <location>
        <begin position="84"/>
        <end position="94"/>
    </location>
</feature>
<evidence type="ECO:0000313" key="2">
    <source>
        <dbReference type="EMBL" id="KAF9063900.1"/>
    </source>
</evidence>
<dbReference type="EMBL" id="JADNRY010000136">
    <property type="protein sequence ID" value="KAF9063900.1"/>
    <property type="molecule type" value="Genomic_DNA"/>
</dbReference>
<comment type="caution">
    <text evidence="2">The sequence shown here is derived from an EMBL/GenBank/DDBJ whole genome shotgun (WGS) entry which is preliminary data.</text>
</comment>
<protein>
    <submittedName>
        <fullName evidence="2">Uncharacterized protein</fullName>
    </submittedName>
</protein>
<feature type="region of interest" description="Disordered" evidence="1">
    <location>
        <begin position="71"/>
        <end position="94"/>
    </location>
</feature>
<dbReference type="AlphaFoldDB" id="A0A9P5U1Q4"/>
<accession>A0A9P5U1Q4</accession>
<name>A0A9P5U1Q4_9AGAR</name>